<feature type="domain" description="AB hydrolase-1" evidence="4">
    <location>
        <begin position="63"/>
        <end position="300"/>
    </location>
</feature>
<dbReference type="Proteomes" id="UP001253848">
    <property type="component" value="Unassembled WGS sequence"/>
</dbReference>
<dbReference type="PIRSF" id="PIRSF005211">
    <property type="entry name" value="Ab_hydro_YheT"/>
    <property type="match status" value="1"/>
</dbReference>
<protein>
    <submittedName>
        <fullName evidence="5">Alpha/beta fold hydrolase</fullName>
    </submittedName>
</protein>
<dbReference type="SUPFAM" id="SSF53474">
    <property type="entry name" value="alpha/beta-Hydrolases"/>
    <property type="match status" value="1"/>
</dbReference>
<evidence type="ECO:0000256" key="1">
    <source>
        <dbReference type="ARBA" id="ARBA00010884"/>
    </source>
</evidence>
<evidence type="ECO:0000256" key="3">
    <source>
        <dbReference type="ARBA" id="ARBA00022801"/>
    </source>
</evidence>
<evidence type="ECO:0000313" key="6">
    <source>
        <dbReference type="Proteomes" id="UP001253848"/>
    </source>
</evidence>
<dbReference type="RefSeq" id="WP_311498719.1">
    <property type="nucleotide sequence ID" value="NZ_JAVRHN010000002.1"/>
</dbReference>
<dbReference type="EMBL" id="JAVRHN010000002">
    <property type="protein sequence ID" value="MDT0685286.1"/>
    <property type="molecule type" value="Genomic_DNA"/>
</dbReference>
<comment type="similarity">
    <text evidence="1">Belongs to the AB hydrolase superfamily. AB hydrolase 4 family.</text>
</comment>
<name>A0ABU3DNJ8_9FLAO</name>
<dbReference type="InterPro" id="IPR050960">
    <property type="entry name" value="AB_hydrolase_4_sf"/>
</dbReference>
<evidence type="ECO:0000256" key="2">
    <source>
        <dbReference type="ARBA" id="ARBA00022487"/>
    </source>
</evidence>
<dbReference type="Pfam" id="PF00561">
    <property type="entry name" value="Abhydrolase_1"/>
    <property type="match status" value="1"/>
</dbReference>
<dbReference type="PANTHER" id="PTHR10794">
    <property type="entry name" value="ABHYDROLASE DOMAIN-CONTAINING PROTEIN"/>
    <property type="match status" value="1"/>
</dbReference>
<keyword evidence="3 5" id="KW-0378">Hydrolase</keyword>
<sequence length="322" mass="36602">MPLLKSNYKAPFLFRSAHFSTIYASLLRKVKIEVFKRERVELSDGDFLDLDWCYAKNGNYRQLMIVTHGLAGSADRPYMLGMAKAFSEKGFDVALINFRSCSGETNRLFRSYNAGATEDLKEVIDLCLQKKKYEKIVLSGFSLGGNLLLKYLGETENLPKEIKAAVAVSVPSDLGASLKELDKQKNYLYSRRFLKKLKNQLYERQQLFPKKIDKINIAACNSLLAIDELYTSKAHGYKDAADYYEKCSSLQFLPNISIPTLLINAKNDSFLSESSHPLGIAKNSEFLHLEMPEYGGHVGFFRKEDFTIMKNGHWSFAASFRL</sequence>
<evidence type="ECO:0000259" key="4">
    <source>
        <dbReference type="Pfam" id="PF00561"/>
    </source>
</evidence>
<organism evidence="5 6">
    <name type="scientific">Autumnicola psychrophila</name>
    <dbReference type="NCBI Taxonomy" id="3075592"/>
    <lineage>
        <taxon>Bacteria</taxon>
        <taxon>Pseudomonadati</taxon>
        <taxon>Bacteroidota</taxon>
        <taxon>Flavobacteriia</taxon>
        <taxon>Flavobacteriales</taxon>
        <taxon>Flavobacteriaceae</taxon>
        <taxon>Autumnicola</taxon>
    </lineage>
</organism>
<keyword evidence="6" id="KW-1185">Reference proteome</keyword>
<dbReference type="GO" id="GO:0016787">
    <property type="term" value="F:hydrolase activity"/>
    <property type="evidence" value="ECO:0007669"/>
    <property type="project" value="UniProtKB-KW"/>
</dbReference>
<proteinExistence type="inferred from homology"/>
<dbReference type="PROSITE" id="PS01133">
    <property type="entry name" value="UPF0017"/>
    <property type="match status" value="1"/>
</dbReference>
<accession>A0ABU3DNJ8</accession>
<dbReference type="InterPro" id="IPR000073">
    <property type="entry name" value="AB_hydrolase_1"/>
</dbReference>
<comment type="caution">
    <text evidence="5">The sequence shown here is derived from an EMBL/GenBank/DDBJ whole genome shotgun (WGS) entry which is preliminary data.</text>
</comment>
<dbReference type="InterPro" id="IPR012020">
    <property type="entry name" value="ABHD4"/>
</dbReference>
<gene>
    <name evidence="5" type="ORF">RM541_02855</name>
</gene>
<dbReference type="InterPro" id="IPR000952">
    <property type="entry name" value="AB_hydrolase_4_CS"/>
</dbReference>
<evidence type="ECO:0000313" key="5">
    <source>
        <dbReference type="EMBL" id="MDT0685286.1"/>
    </source>
</evidence>
<dbReference type="InterPro" id="IPR029058">
    <property type="entry name" value="AB_hydrolase_fold"/>
</dbReference>
<dbReference type="Gene3D" id="3.40.50.1820">
    <property type="entry name" value="alpha/beta hydrolase"/>
    <property type="match status" value="1"/>
</dbReference>
<dbReference type="PANTHER" id="PTHR10794:SF94">
    <property type="entry name" value="ESTERASE YHET-RELATED"/>
    <property type="match status" value="1"/>
</dbReference>
<reference evidence="5 6" key="1">
    <citation type="submission" date="2023-09" db="EMBL/GenBank/DDBJ databases">
        <authorList>
            <person name="Rey-Velasco X."/>
        </authorList>
    </citation>
    <scope>NUCLEOTIDE SEQUENCE [LARGE SCALE GENOMIC DNA]</scope>
    <source>
        <strain evidence="5 6">F225</strain>
    </source>
</reference>
<keyword evidence="2" id="KW-0719">Serine esterase</keyword>